<dbReference type="Gene3D" id="3.30.70.1290">
    <property type="entry name" value="Transposase IS200-like"/>
    <property type="match status" value="1"/>
</dbReference>
<dbReference type="GO" id="GO:0006313">
    <property type="term" value="P:DNA transposition"/>
    <property type="evidence" value="ECO:0007669"/>
    <property type="project" value="InterPro"/>
</dbReference>
<dbReference type="KEGG" id="acog:HWD57_13955"/>
<evidence type="ECO:0000313" key="1">
    <source>
        <dbReference type="EMBL" id="QLH50770.1"/>
    </source>
</evidence>
<sequence length="80" mass="9105">MKSSLIQAGIDLLRCQRYLELNPVRARMVDNPAHGRWNSYRANGLGQADHLLTPHSLYGDMWHTTPPRFARTFSSPVTGR</sequence>
<dbReference type="InterPro" id="IPR036515">
    <property type="entry name" value="Transposase_17_sf"/>
</dbReference>
<evidence type="ECO:0000313" key="2">
    <source>
        <dbReference type="Proteomes" id="UP000509684"/>
    </source>
</evidence>
<gene>
    <name evidence="1" type="ORF">HWD57_13955</name>
</gene>
<evidence type="ECO:0008006" key="3">
    <source>
        <dbReference type="Google" id="ProtNLM"/>
    </source>
</evidence>
<dbReference type="RefSeq" id="WP_212761120.1">
    <property type="nucleotide sequence ID" value="NZ_JDST02000051.1"/>
</dbReference>
<dbReference type="Proteomes" id="UP000509684">
    <property type="component" value="Chromosome"/>
</dbReference>
<proteinExistence type="predicted"/>
<dbReference type="AlphaFoldDB" id="A0A7D5NCA2"/>
<dbReference type="EMBL" id="CP058708">
    <property type="protein sequence ID" value="QLH50770.1"/>
    <property type="molecule type" value="Genomic_DNA"/>
</dbReference>
<protein>
    <recommendedName>
        <fullName evidence="3">Transposase</fullName>
    </recommendedName>
</protein>
<dbReference type="GO" id="GO:0004803">
    <property type="term" value="F:transposase activity"/>
    <property type="evidence" value="ECO:0007669"/>
    <property type="project" value="InterPro"/>
</dbReference>
<accession>A0A7D5NCA2</accession>
<reference evidence="1 2" key="1">
    <citation type="journal article" date="2019" name="Microbiome">
        <title>Annotated bacterial chromosomes from frame-shift-corrected long-read metagenomic data.</title>
        <authorList>
            <person name="Arumugam K."/>
            <person name="Bagci C."/>
            <person name="Bessarab I."/>
            <person name="Beier S."/>
            <person name="Buchfink B."/>
            <person name="Gorska A."/>
            <person name="Qiu G."/>
            <person name="Huson D.H."/>
            <person name="Williams R.B.H."/>
        </authorList>
    </citation>
    <scope>NUCLEOTIDE SEQUENCE [LARGE SCALE GENOMIC DNA]</scope>
    <source>
        <strain evidence="1">SSA1</strain>
    </source>
</reference>
<dbReference type="GO" id="GO:0003677">
    <property type="term" value="F:DNA binding"/>
    <property type="evidence" value="ECO:0007669"/>
    <property type="project" value="InterPro"/>
</dbReference>
<name>A0A7D5NCA2_9PROT</name>
<organism evidence="1 2">
    <name type="scientific">Candidatus Accumulibacter cognatus</name>
    <dbReference type="NCBI Taxonomy" id="2954383"/>
    <lineage>
        <taxon>Bacteria</taxon>
        <taxon>Pseudomonadati</taxon>
        <taxon>Pseudomonadota</taxon>
        <taxon>Betaproteobacteria</taxon>
        <taxon>Candidatus Accumulibacter</taxon>
    </lineage>
</organism>